<dbReference type="InterPro" id="IPR011034">
    <property type="entry name" value="Formyl_transferase-like_C_sf"/>
</dbReference>
<dbReference type="CDD" id="cd00540">
    <property type="entry name" value="AAG"/>
    <property type="match status" value="1"/>
</dbReference>
<comment type="similarity">
    <text evidence="1 5">Belongs to the DNA glycosylase MPG family.</text>
</comment>
<comment type="caution">
    <text evidence="6">The sequence shown here is derived from an EMBL/GenBank/DDBJ whole genome shotgun (WGS) entry which is preliminary data.</text>
</comment>
<dbReference type="NCBIfam" id="TIGR00567">
    <property type="entry name" value="3mg"/>
    <property type="match status" value="1"/>
</dbReference>
<dbReference type="PANTHER" id="PTHR10429:SF0">
    <property type="entry name" value="DNA-3-METHYLADENINE GLYCOSYLASE"/>
    <property type="match status" value="1"/>
</dbReference>
<dbReference type="Proteomes" id="UP000075606">
    <property type="component" value="Unassembled WGS sequence"/>
</dbReference>
<keyword evidence="2 5" id="KW-0227">DNA damage</keyword>
<dbReference type="SUPFAM" id="SSF50486">
    <property type="entry name" value="FMT C-terminal domain-like"/>
    <property type="match status" value="1"/>
</dbReference>
<sequence length="198" mass="22395">MKLQKSFYQRENVVQIAKELLGKTLHTLVDGVYTVAKITEVEAYSGRDDKACHANNGVRTKRTEVMYAEGGHAYVYLCYGIHHLFNVVTNVADKADAVLIRAVEPIEGIDIMLERRKKGKLEKGLSSGPGTLSQALGITTKVHYGKWLLGDEIWIEEAPNLNDTEIVVSKRIGVDYAEEDALKPWRFYIKDNKWISRK</sequence>
<dbReference type="InterPro" id="IPR036995">
    <property type="entry name" value="MPG_sf"/>
</dbReference>
<evidence type="ECO:0000256" key="2">
    <source>
        <dbReference type="ARBA" id="ARBA00022763"/>
    </source>
</evidence>
<dbReference type="PANTHER" id="PTHR10429">
    <property type="entry name" value="DNA-3-METHYLADENINE GLYCOSYLASE"/>
    <property type="match status" value="1"/>
</dbReference>
<evidence type="ECO:0000256" key="3">
    <source>
        <dbReference type="ARBA" id="ARBA00022801"/>
    </source>
</evidence>
<keyword evidence="4 5" id="KW-0234">DNA repair</keyword>
<evidence type="ECO:0000313" key="6">
    <source>
        <dbReference type="EMBL" id="KYG73662.1"/>
    </source>
</evidence>
<dbReference type="EMBL" id="LRPC01000028">
    <property type="protein sequence ID" value="KYG73662.1"/>
    <property type="molecule type" value="Genomic_DNA"/>
</dbReference>
<proteinExistence type="inferred from homology"/>
<dbReference type="FunFam" id="3.10.300.10:FF:000001">
    <property type="entry name" value="Putative 3-methyladenine DNA glycosylase"/>
    <property type="match status" value="1"/>
</dbReference>
<name>A0A150X4U4_9BACT</name>
<organism evidence="6 7">
    <name type="scientific">Roseivirga spongicola</name>
    <dbReference type="NCBI Taxonomy" id="333140"/>
    <lineage>
        <taxon>Bacteria</taxon>
        <taxon>Pseudomonadati</taxon>
        <taxon>Bacteroidota</taxon>
        <taxon>Cytophagia</taxon>
        <taxon>Cytophagales</taxon>
        <taxon>Roseivirgaceae</taxon>
        <taxon>Roseivirga</taxon>
    </lineage>
</organism>
<keyword evidence="3 5" id="KW-0378">Hydrolase</keyword>
<dbReference type="GO" id="GO:0006284">
    <property type="term" value="P:base-excision repair"/>
    <property type="evidence" value="ECO:0007669"/>
    <property type="project" value="InterPro"/>
</dbReference>
<dbReference type="RefSeq" id="WP_068222272.1">
    <property type="nucleotide sequence ID" value="NZ_CP139724.1"/>
</dbReference>
<gene>
    <name evidence="6" type="ORF">AWW68_13315</name>
</gene>
<dbReference type="GO" id="GO:0003905">
    <property type="term" value="F:alkylbase DNA N-glycosylase activity"/>
    <property type="evidence" value="ECO:0007669"/>
    <property type="project" value="InterPro"/>
</dbReference>
<accession>A0A150X4U4</accession>
<dbReference type="EC" id="3.2.2.-" evidence="5"/>
<reference evidence="6 7" key="1">
    <citation type="submission" date="2016-01" db="EMBL/GenBank/DDBJ databases">
        <title>Genome sequencing of Roseivirga spongicola UST030701-084.</title>
        <authorList>
            <person name="Selvaratnam C."/>
            <person name="Thevarajoo S."/>
            <person name="Goh K.M."/>
            <person name="Ee R."/>
            <person name="Chan K.-G."/>
            <person name="Chong C.S."/>
        </authorList>
    </citation>
    <scope>NUCLEOTIDE SEQUENCE [LARGE SCALE GENOMIC DNA]</scope>
    <source>
        <strain evidence="6 7">UST030701-084</strain>
    </source>
</reference>
<dbReference type="GO" id="GO:0003677">
    <property type="term" value="F:DNA binding"/>
    <property type="evidence" value="ECO:0007669"/>
    <property type="project" value="InterPro"/>
</dbReference>
<evidence type="ECO:0000256" key="1">
    <source>
        <dbReference type="ARBA" id="ARBA00009232"/>
    </source>
</evidence>
<evidence type="ECO:0000256" key="4">
    <source>
        <dbReference type="ARBA" id="ARBA00023204"/>
    </source>
</evidence>
<dbReference type="AlphaFoldDB" id="A0A150X4U4"/>
<keyword evidence="7" id="KW-1185">Reference proteome</keyword>
<protein>
    <recommendedName>
        <fullName evidence="5">Putative 3-methyladenine DNA glycosylase</fullName>
        <ecNumber evidence="5">3.2.2.-</ecNumber>
    </recommendedName>
</protein>
<dbReference type="OrthoDB" id="9794313at2"/>
<dbReference type="Pfam" id="PF02245">
    <property type="entry name" value="Pur_DNA_glyco"/>
    <property type="match status" value="1"/>
</dbReference>
<evidence type="ECO:0000313" key="7">
    <source>
        <dbReference type="Proteomes" id="UP000075606"/>
    </source>
</evidence>
<evidence type="ECO:0000256" key="5">
    <source>
        <dbReference type="HAMAP-Rule" id="MF_00527"/>
    </source>
</evidence>
<dbReference type="HAMAP" id="MF_00527">
    <property type="entry name" value="3MGH"/>
    <property type="match status" value="1"/>
</dbReference>
<dbReference type="InterPro" id="IPR003180">
    <property type="entry name" value="MPG"/>
</dbReference>
<dbReference type="Gene3D" id="3.10.300.10">
    <property type="entry name" value="Methylpurine-DNA glycosylase (MPG)"/>
    <property type="match status" value="1"/>
</dbReference>
<dbReference type="STRING" id="333140.AWW68_13315"/>